<dbReference type="Pfam" id="PF20237">
    <property type="entry name" value="DUF6594"/>
    <property type="match status" value="1"/>
</dbReference>
<evidence type="ECO:0000259" key="3">
    <source>
        <dbReference type="Pfam" id="PF20237"/>
    </source>
</evidence>
<evidence type="ECO:0000313" key="5">
    <source>
        <dbReference type="Proteomes" id="UP001345013"/>
    </source>
</evidence>
<dbReference type="Proteomes" id="UP001345013">
    <property type="component" value="Unassembled WGS sequence"/>
</dbReference>
<keyword evidence="2" id="KW-0472">Membrane</keyword>
<gene>
    <name evidence="4" type="ORF">LTR24_009626</name>
</gene>
<feature type="region of interest" description="Disordered" evidence="1">
    <location>
        <begin position="1"/>
        <end position="30"/>
    </location>
</feature>
<evidence type="ECO:0000256" key="1">
    <source>
        <dbReference type="SAM" id="MobiDB-lite"/>
    </source>
</evidence>
<dbReference type="EMBL" id="JAVRRG010000221">
    <property type="protein sequence ID" value="KAK5077466.1"/>
    <property type="molecule type" value="Genomic_DNA"/>
</dbReference>
<feature type="compositionally biased region" description="Polar residues" evidence="1">
    <location>
        <begin position="8"/>
        <end position="30"/>
    </location>
</feature>
<protein>
    <recommendedName>
        <fullName evidence="3">DUF6594 domain-containing protein</fullName>
    </recommendedName>
</protein>
<proteinExistence type="predicted"/>
<dbReference type="PANTHER" id="PTHR34502">
    <property type="entry name" value="DUF6594 DOMAIN-CONTAINING PROTEIN-RELATED"/>
    <property type="match status" value="1"/>
</dbReference>
<organism evidence="4 5">
    <name type="scientific">Lithohypha guttulata</name>
    <dbReference type="NCBI Taxonomy" id="1690604"/>
    <lineage>
        <taxon>Eukaryota</taxon>
        <taxon>Fungi</taxon>
        <taxon>Dikarya</taxon>
        <taxon>Ascomycota</taxon>
        <taxon>Pezizomycotina</taxon>
        <taxon>Eurotiomycetes</taxon>
        <taxon>Chaetothyriomycetidae</taxon>
        <taxon>Chaetothyriales</taxon>
        <taxon>Trichomeriaceae</taxon>
        <taxon>Lithohypha</taxon>
    </lineage>
</organism>
<feature type="domain" description="DUF6594" evidence="3">
    <location>
        <begin position="40"/>
        <end position="309"/>
    </location>
</feature>
<name>A0ABR0JWU7_9EURO</name>
<feature type="transmembrane region" description="Helical" evidence="2">
    <location>
        <begin position="276"/>
        <end position="296"/>
    </location>
</feature>
<evidence type="ECO:0000313" key="4">
    <source>
        <dbReference type="EMBL" id="KAK5077466.1"/>
    </source>
</evidence>
<dbReference type="InterPro" id="IPR046529">
    <property type="entry name" value="DUF6594"/>
</dbReference>
<sequence>MGDEESLSGATATNTPSGPQTNDSQAAASTTSGEYTIGGYHEIASMMARWPVTAIFKRFGFLNYLNILYLQAELEMLEKGLLDKAQEDKASPDKWRRQYFKAFNYMFEGLTESDETDVGQWQLVLRIRDLLKEYNEAILSGSKIAQLQMPSKEELEHMQTWMMDDGNGMHTGLVSCDDGIWRHTPLTDMVALCAREYSDPISNWVYEKALGWYHKKIGYRFAKKGGPPGSSFASVSVYERQPVMRLVTLFAISVAALSPIVAIVVLNALHDSGVRLGLMALFTVVFCMLCSLFTGAKKTELLAASAAWVSSISMKSKSDS</sequence>
<evidence type="ECO:0000256" key="2">
    <source>
        <dbReference type="SAM" id="Phobius"/>
    </source>
</evidence>
<dbReference type="PANTHER" id="PTHR34502:SF5">
    <property type="entry name" value="DUF6594 DOMAIN-CONTAINING PROTEIN"/>
    <property type="match status" value="1"/>
</dbReference>
<reference evidence="4 5" key="1">
    <citation type="submission" date="2023-08" db="EMBL/GenBank/DDBJ databases">
        <title>Black Yeasts Isolated from many extreme environments.</title>
        <authorList>
            <person name="Coleine C."/>
            <person name="Stajich J.E."/>
            <person name="Selbmann L."/>
        </authorList>
    </citation>
    <scope>NUCLEOTIDE SEQUENCE [LARGE SCALE GENOMIC DNA]</scope>
    <source>
        <strain evidence="4 5">CCFEE 5885</strain>
    </source>
</reference>
<accession>A0ABR0JWU7</accession>
<comment type="caution">
    <text evidence="4">The sequence shown here is derived from an EMBL/GenBank/DDBJ whole genome shotgun (WGS) entry which is preliminary data.</text>
</comment>
<feature type="transmembrane region" description="Helical" evidence="2">
    <location>
        <begin position="246"/>
        <end position="270"/>
    </location>
</feature>
<keyword evidence="2" id="KW-1133">Transmembrane helix</keyword>
<keyword evidence="5" id="KW-1185">Reference proteome</keyword>
<keyword evidence="2" id="KW-0812">Transmembrane</keyword>